<reference evidence="2" key="1">
    <citation type="submission" date="2020-08" db="EMBL/GenBank/DDBJ databases">
        <authorList>
            <person name="Liu C."/>
            <person name="Sun Q."/>
        </authorList>
    </citation>
    <scope>NUCLEOTIDE SEQUENCE</scope>
    <source>
        <strain evidence="2">BX16</strain>
    </source>
</reference>
<protein>
    <submittedName>
        <fullName evidence="2">PHP domain-containing protein</fullName>
    </submittedName>
</protein>
<sequence length="261" mass="29652">MKFDLHCHTKEGSIDSKVSVAEFADRFMELGYDGFMISDHNSYKGCKAWDAIKNDPKYRNFTVIRGIEYDTKDAGHILVILPDGIYPRVLRIRGLKCSTLIKLVHSLGGILGPAHPFGVATSSAMGFKKMKMSYIKHFDFIETFNTCEFVNSNRLAKDLADRFDMPSFAGSDAHVPEYIGMACTEINAQIHCNNDLIAAVKFGADIKAFGTEREITKKAKRKEHWIGRVGYQIYNRGIGKMVYPYRSYHHRKLGTVFHIHM</sequence>
<dbReference type="InterPro" id="IPR004013">
    <property type="entry name" value="PHP_dom"/>
</dbReference>
<evidence type="ECO:0000259" key="1">
    <source>
        <dbReference type="SMART" id="SM00481"/>
    </source>
</evidence>
<dbReference type="Proteomes" id="UP000644115">
    <property type="component" value="Unassembled WGS sequence"/>
</dbReference>
<dbReference type="InterPro" id="IPR003141">
    <property type="entry name" value="Pol/His_phosphatase_N"/>
</dbReference>
<dbReference type="GO" id="GO:0035312">
    <property type="term" value="F:5'-3' DNA exonuclease activity"/>
    <property type="evidence" value="ECO:0007669"/>
    <property type="project" value="TreeGrafter"/>
</dbReference>
<evidence type="ECO:0000313" key="3">
    <source>
        <dbReference type="Proteomes" id="UP000644115"/>
    </source>
</evidence>
<comment type="caution">
    <text evidence="2">The sequence shown here is derived from an EMBL/GenBank/DDBJ whole genome shotgun (WGS) entry which is preliminary data.</text>
</comment>
<dbReference type="Pfam" id="PF02811">
    <property type="entry name" value="PHP"/>
    <property type="match status" value="1"/>
</dbReference>
<proteinExistence type="predicted"/>
<evidence type="ECO:0000313" key="2">
    <source>
        <dbReference type="EMBL" id="MBC6000029.1"/>
    </source>
</evidence>
<gene>
    <name evidence="2" type="ORF">H8876_08460</name>
</gene>
<dbReference type="AlphaFoldDB" id="A0A923NES6"/>
<dbReference type="EMBL" id="JACRWC010000105">
    <property type="protein sequence ID" value="MBC6000029.1"/>
    <property type="molecule type" value="Genomic_DNA"/>
</dbReference>
<dbReference type="SUPFAM" id="SSF89550">
    <property type="entry name" value="PHP domain-like"/>
    <property type="match status" value="1"/>
</dbReference>
<dbReference type="InterPro" id="IPR052018">
    <property type="entry name" value="PHP_domain"/>
</dbReference>
<keyword evidence="3" id="KW-1185">Reference proteome</keyword>
<dbReference type="RefSeq" id="WP_177264299.1">
    <property type="nucleotide sequence ID" value="NZ_JACRWC010000105.1"/>
</dbReference>
<dbReference type="PANTHER" id="PTHR42924">
    <property type="entry name" value="EXONUCLEASE"/>
    <property type="match status" value="1"/>
</dbReference>
<dbReference type="CDD" id="cd07432">
    <property type="entry name" value="PHP_HisPPase"/>
    <property type="match status" value="1"/>
</dbReference>
<dbReference type="InterPro" id="IPR016195">
    <property type="entry name" value="Pol/histidinol_Pase-like"/>
</dbReference>
<accession>A0A923NES6</accession>
<feature type="domain" description="Polymerase/histidinol phosphatase N-terminal" evidence="1">
    <location>
        <begin position="3"/>
        <end position="73"/>
    </location>
</feature>
<name>A0A923NES6_9FIRM</name>
<dbReference type="GO" id="GO:0004534">
    <property type="term" value="F:5'-3' RNA exonuclease activity"/>
    <property type="evidence" value="ECO:0007669"/>
    <property type="project" value="TreeGrafter"/>
</dbReference>
<organism evidence="2 3">
    <name type="scientific">Lentihominibacter faecis</name>
    <dbReference type="NCBI Taxonomy" id="2764712"/>
    <lineage>
        <taxon>Bacteria</taxon>
        <taxon>Bacillati</taxon>
        <taxon>Bacillota</taxon>
        <taxon>Clostridia</taxon>
        <taxon>Peptostreptococcales</taxon>
        <taxon>Anaerovoracaceae</taxon>
        <taxon>Lentihominibacter</taxon>
    </lineage>
</organism>
<dbReference type="Gene3D" id="3.20.20.140">
    <property type="entry name" value="Metal-dependent hydrolases"/>
    <property type="match status" value="1"/>
</dbReference>
<dbReference type="Pfam" id="PF13263">
    <property type="entry name" value="PHP_C"/>
    <property type="match status" value="1"/>
</dbReference>
<dbReference type="SMART" id="SM00481">
    <property type="entry name" value="POLIIIAc"/>
    <property type="match status" value="1"/>
</dbReference>
<dbReference type="PANTHER" id="PTHR42924:SF3">
    <property type="entry name" value="POLYMERASE_HISTIDINOL PHOSPHATASE N-TERMINAL DOMAIN-CONTAINING PROTEIN"/>
    <property type="match status" value="1"/>
</dbReference>